<gene>
    <name evidence="1" type="ORF">E2C01_009313</name>
</gene>
<dbReference type="EMBL" id="VSRR010000510">
    <property type="protein sequence ID" value="MPC16488.1"/>
    <property type="molecule type" value="Genomic_DNA"/>
</dbReference>
<organism evidence="1 2">
    <name type="scientific">Portunus trituberculatus</name>
    <name type="common">Swimming crab</name>
    <name type="synonym">Neptunus trituberculatus</name>
    <dbReference type="NCBI Taxonomy" id="210409"/>
    <lineage>
        <taxon>Eukaryota</taxon>
        <taxon>Metazoa</taxon>
        <taxon>Ecdysozoa</taxon>
        <taxon>Arthropoda</taxon>
        <taxon>Crustacea</taxon>
        <taxon>Multicrustacea</taxon>
        <taxon>Malacostraca</taxon>
        <taxon>Eumalacostraca</taxon>
        <taxon>Eucarida</taxon>
        <taxon>Decapoda</taxon>
        <taxon>Pleocyemata</taxon>
        <taxon>Brachyura</taxon>
        <taxon>Eubrachyura</taxon>
        <taxon>Portunoidea</taxon>
        <taxon>Portunidae</taxon>
        <taxon>Portuninae</taxon>
        <taxon>Portunus</taxon>
    </lineage>
</organism>
<evidence type="ECO:0000313" key="2">
    <source>
        <dbReference type="Proteomes" id="UP000324222"/>
    </source>
</evidence>
<dbReference type="AlphaFoldDB" id="A0A5B7D4I2"/>
<sequence length="59" mass="6739">MLVLTYVNSSPAKESATYDKRTHSPAKVTTFFVKRTSEFRLQSRSEERVKGGSVSRRET</sequence>
<protein>
    <submittedName>
        <fullName evidence="1">Uncharacterized protein</fullName>
    </submittedName>
</protein>
<evidence type="ECO:0000313" key="1">
    <source>
        <dbReference type="EMBL" id="MPC16488.1"/>
    </source>
</evidence>
<name>A0A5B7D4I2_PORTR</name>
<keyword evidence="2" id="KW-1185">Reference proteome</keyword>
<reference evidence="1 2" key="1">
    <citation type="submission" date="2019-05" db="EMBL/GenBank/DDBJ databases">
        <title>Another draft genome of Portunus trituberculatus and its Hox gene families provides insights of decapod evolution.</title>
        <authorList>
            <person name="Jeong J.-H."/>
            <person name="Song I."/>
            <person name="Kim S."/>
            <person name="Choi T."/>
            <person name="Kim D."/>
            <person name="Ryu S."/>
            <person name="Kim W."/>
        </authorList>
    </citation>
    <scope>NUCLEOTIDE SEQUENCE [LARGE SCALE GENOMIC DNA]</scope>
    <source>
        <tissue evidence="1">Muscle</tissue>
    </source>
</reference>
<proteinExistence type="predicted"/>
<dbReference type="Proteomes" id="UP000324222">
    <property type="component" value="Unassembled WGS sequence"/>
</dbReference>
<accession>A0A5B7D4I2</accession>
<comment type="caution">
    <text evidence="1">The sequence shown here is derived from an EMBL/GenBank/DDBJ whole genome shotgun (WGS) entry which is preliminary data.</text>
</comment>